<evidence type="ECO:0000313" key="1">
    <source>
        <dbReference type="EMBL" id="VDO06729.1"/>
    </source>
</evidence>
<dbReference type="WBParaSite" id="BTMF_0000072401-mRNA-1">
    <property type="protein sequence ID" value="BTMF_0000072401-mRNA-1"/>
    <property type="gene ID" value="BTMF_0000072401"/>
</dbReference>
<evidence type="ECO:0000313" key="3">
    <source>
        <dbReference type="WBParaSite" id="BTMF_0000072401-mRNA-1"/>
    </source>
</evidence>
<organism evidence="3">
    <name type="scientific">Brugia timori</name>
    <dbReference type="NCBI Taxonomy" id="42155"/>
    <lineage>
        <taxon>Eukaryota</taxon>
        <taxon>Metazoa</taxon>
        <taxon>Ecdysozoa</taxon>
        <taxon>Nematoda</taxon>
        <taxon>Chromadorea</taxon>
        <taxon>Rhabditida</taxon>
        <taxon>Spirurina</taxon>
        <taxon>Spiruromorpha</taxon>
        <taxon>Filarioidea</taxon>
        <taxon>Onchocercidae</taxon>
        <taxon>Brugia</taxon>
    </lineage>
</organism>
<dbReference type="AlphaFoldDB" id="A0A0R3Q362"/>
<accession>A0A0R3Q362</accession>
<gene>
    <name evidence="1" type="ORF">BTMF_LOCUS94</name>
</gene>
<proteinExistence type="predicted"/>
<reference evidence="3" key="1">
    <citation type="submission" date="2017-02" db="UniProtKB">
        <authorList>
            <consortium name="WormBaseParasite"/>
        </authorList>
    </citation>
    <scope>IDENTIFICATION</scope>
</reference>
<evidence type="ECO:0000313" key="2">
    <source>
        <dbReference type="Proteomes" id="UP000280834"/>
    </source>
</evidence>
<reference evidence="1 2" key="2">
    <citation type="submission" date="2018-11" db="EMBL/GenBank/DDBJ databases">
        <authorList>
            <consortium name="Pathogen Informatics"/>
        </authorList>
    </citation>
    <scope>NUCLEOTIDE SEQUENCE [LARGE SCALE GENOMIC DNA]</scope>
</reference>
<name>A0A0R3Q362_9BILA</name>
<dbReference type="Proteomes" id="UP000280834">
    <property type="component" value="Unassembled WGS sequence"/>
</dbReference>
<keyword evidence="2" id="KW-1185">Reference proteome</keyword>
<dbReference type="EMBL" id="UZAG01000031">
    <property type="protein sequence ID" value="VDO06729.1"/>
    <property type="molecule type" value="Genomic_DNA"/>
</dbReference>
<sequence length="73" mass="8249">MSQLMHRTEINVNVRLGVSSFLNLHIPNISLHMFGVKLDDELQSPSHAILIEPNHCYNSNDQATTPETMLATY</sequence>
<protein>
    <submittedName>
        <fullName evidence="1 3">Uncharacterized protein</fullName>
    </submittedName>
</protein>